<dbReference type="CDD" id="cd12162">
    <property type="entry name" value="2-Hacid_dh_4"/>
    <property type="match status" value="1"/>
</dbReference>
<accession>A0ABQ2PHE4</accession>
<dbReference type="PANTHER" id="PTHR43761:SF1">
    <property type="entry name" value="D-ISOMER SPECIFIC 2-HYDROXYACID DEHYDROGENASE CATALYTIC DOMAIN-CONTAINING PROTEIN-RELATED"/>
    <property type="match status" value="1"/>
</dbReference>
<sequence>MIFKDMPVPPRIVFLDRETLPVPVRAVSVPHEWVSYPQTAPADVVARLADAQVAITNKVPLNSASIAALPALKLIAVAATGYNQIDLSAAKQHGVTVCNIRDYAIAGVAEHALMLMLALKRQLPAYRNAVAAGEWQRASGFCVFGAPMHDLAGATLVLLGSGTLAKATARLADAFGMRIVYAERKGTTQVRDGYVAFDEALAQADVLSLHCPLNEQTRNAIGARELMLLKPGCVLINTARGGLVDEAALLVALQNGRLGGAGLDVLIEEPPRNGNPLLDVNLPNLIITPHVAWASIETMSVLAGQLIDNIDAYLRGEPRNVVV</sequence>
<dbReference type="InterPro" id="IPR050418">
    <property type="entry name" value="D-iso_2-hydroxyacid_DH_PdxB"/>
</dbReference>
<dbReference type="PANTHER" id="PTHR43761">
    <property type="entry name" value="D-ISOMER SPECIFIC 2-HYDROXYACID DEHYDROGENASE FAMILY PROTEIN (AFU_ORTHOLOGUE AFUA_1G13630)"/>
    <property type="match status" value="1"/>
</dbReference>
<evidence type="ECO:0000259" key="5">
    <source>
        <dbReference type="Pfam" id="PF00389"/>
    </source>
</evidence>
<evidence type="ECO:0000256" key="4">
    <source>
        <dbReference type="RuleBase" id="RU003719"/>
    </source>
</evidence>
<evidence type="ECO:0000313" key="8">
    <source>
        <dbReference type="Proteomes" id="UP000621859"/>
    </source>
</evidence>
<comment type="similarity">
    <text evidence="1 4">Belongs to the D-isomer specific 2-hydroxyacid dehydrogenase family.</text>
</comment>
<gene>
    <name evidence="7" type="primary">hprA</name>
    <name evidence="7" type="ORF">GCM10010971_04850</name>
</gene>
<dbReference type="Pfam" id="PF00389">
    <property type="entry name" value="2-Hacid_dh"/>
    <property type="match status" value="1"/>
</dbReference>
<dbReference type="InterPro" id="IPR006139">
    <property type="entry name" value="D-isomer_2_OHA_DH_cat_dom"/>
</dbReference>
<dbReference type="PROSITE" id="PS00671">
    <property type="entry name" value="D_2_HYDROXYACID_DH_3"/>
    <property type="match status" value="1"/>
</dbReference>
<dbReference type="Proteomes" id="UP000621859">
    <property type="component" value="Unassembled WGS sequence"/>
</dbReference>
<keyword evidence="2 4" id="KW-0560">Oxidoreductase</keyword>
<dbReference type="SUPFAM" id="SSF51735">
    <property type="entry name" value="NAD(P)-binding Rossmann-fold domains"/>
    <property type="match status" value="1"/>
</dbReference>
<evidence type="ECO:0000256" key="3">
    <source>
        <dbReference type="ARBA" id="ARBA00023027"/>
    </source>
</evidence>
<proteinExistence type="inferred from homology"/>
<dbReference type="EMBL" id="BMLY01000001">
    <property type="protein sequence ID" value="GGP24666.1"/>
    <property type="molecule type" value="Genomic_DNA"/>
</dbReference>
<keyword evidence="8" id="KW-1185">Reference proteome</keyword>
<keyword evidence="3" id="KW-0520">NAD</keyword>
<dbReference type="Gene3D" id="3.40.50.720">
    <property type="entry name" value="NAD(P)-binding Rossmann-like Domain"/>
    <property type="match status" value="2"/>
</dbReference>
<dbReference type="InterPro" id="IPR006140">
    <property type="entry name" value="D-isomer_DH_NAD-bd"/>
</dbReference>
<reference evidence="8" key="1">
    <citation type="journal article" date="2019" name="Int. J. Syst. Evol. Microbiol.">
        <title>The Global Catalogue of Microorganisms (GCM) 10K type strain sequencing project: providing services to taxonomists for standard genome sequencing and annotation.</title>
        <authorList>
            <consortium name="The Broad Institute Genomics Platform"/>
            <consortium name="The Broad Institute Genome Sequencing Center for Infectious Disease"/>
            <person name="Wu L."/>
            <person name="Ma J."/>
        </authorList>
    </citation>
    <scope>NUCLEOTIDE SEQUENCE [LARGE SCALE GENOMIC DNA]</scope>
    <source>
        <strain evidence="8">CGMCC 1.8860</strain>
    </source>
</reference>
<dbReference type="InterPro" id="IPR029753">
    <property type="entry name" value="D-isomer_DH_CS"/>
</dbReference>
<organism evidence="7 8">
    <name type="scientific">Silvimonas amylolytica</name>
    <dbReference type="NCBI Taxonomy" id="449663"/>
    <lineage>
        <taxon>Bacteria</taxon>
        <taxon>Pseudomonadati</taxon>
        <taxon>Pseudomonadota</taxon>
        <taxon>Betaproteobacteria</taxon>
        <taxon>Neisseriales</taxon>
        <taxon>Chitinibacteraceae</taxon>
        <taxon>Silvimonas</taxon>
    </lineage>
</organism>
<evidence type="ECO:0000256" key="2">
    <source>
        <dbReference type="ARBA" id="ARBA00023002"/>
    </source>
</evidence>
<evidence type="ECO:0000256" key="1">
    <source>
        <dbReference type="ARBA" id="ARBA00005854"/>
    </source>
</evidence>
<feature type="domain" description="D-isomer specific 2-hydroxyacid dehydrogenase catalytic" evidence="5">
    <location>
        <begin position="39"/>
        <end position="322"/>
    </location>
</feature>
<evidence type="ECO:0000313" key="7">
    <source>
        <dbReference type="EMBL" id="GGP24666.1"/>
    </source>
</evidence>
<evidence type="ECO:0000259" key="6">
    <source>
        <dbReference type="Pfam" id="PF02826"/>
    </source>
</evidence>
<dbReference type="SUPFAM" id="SSF52283">
    <property type="entry name" value="Formate/glycerate dehydrogenase catalytic domain-like"/>
    <property type="match status" value="1"/>
</dbReference>
<dbReference type="Pfam" id="PF02826">
    <property type="entry name" value="2-Hacid_dh_C"/>
    <property type="match status" value="1"/>
</dbReference>
<comment type="caution">
    <text evidence="7">The sequence shown here is derived from an EMBL/GenBank/DDBJ whole genome shotgun (WGS) entry which is preliminary data.</text>
</comment>
<feature type="domain" description="D-isomer specific 2-hydroxyacid dehydrogenase NAD-binding" evidence="6">
    <location>
        <begin position="113"/>
        <end position="292"/>
    </location>
</feature>
<name>A0ABQ2PHE4_9NEIS</name>
<dbReference type="InterPro" id="IPR036291">
    <property type="entry name" value="NAD(P)-bd_dom_sf"/>
</dbReference>
<protein>
    <submittedName>
        <fullName evidence="7">Glycerate dehydrogenase</fullName>
    </submittedName>
</protein>